<dbReference type="KEGG" id="bqy:MUS_3999"/>
<organism evidence="4 5">
    <name type="scientific">Bacillus amyloliquefaciens (strain Y2)</name>
    <name type="common">Bacillus amyloliquefaciens subsp. plantarum (strain B9601-Y2)</name>
    <dbReference type="NCBI Taxonomy" id="1155777"/>
    <lineage>
        <taxon>Bacteria</taxon>
        <taxon>Bacillati</taxon>
        <taxon>Bacillota</taxon>
        <taxon>Bacilli</taxon>
        <taxon>Bacillales</taxon>
        <taxon>Bacillaceae</taxon>
        <taxon>Bacillus</taxon>
        <taxon>Bacillus amyloliquefaciens group</taxon>
    </lineage>
</organism>
<dbReference type="InterPro" id="IPR000424">
    <property type="entry name" value="Primosome_PriB/ssb"/>
</dbReference>
<protein>
    <recommendedName>
        <fullName evidence="2 3">Single-stranded DNA-binding protein</fullName>
        <shortName evidence="2">SSB</shortName>
    </recommendedName>
</protein>
<accession>I2CB25</accession>
<dbReference type="GO" id="GO:0009295">
    <property type="term" value="C:nucleoid"/>
    <property type="evidence" value="ECO:0007669"/>
    <property type="project" value="TreeGrafter"/>
</dbReference>
<dbReference type="GO" id="GO:0003697">
    <property type="term" value="F:single-stranded DNA binding"/>
    <property type="evidence" value="ECO:0007669"/>
    <property type="project" value="UniProtKB-UniRule"/>
</dbReference>
<evidence type="ECO:0000256" key="2">
    <source>
        <dbReference type="HAMAP-Rule" id="MF_00984"/>
    </source>
</evidence>
<keyword evidence="1 2" id="KW-0238">DNA-binding</keyword>
<dbReference type="PROSITE" id="PS50935">
    <property type="entry name" value="SSB"/>
    <property type="match status" value="1"/>
</dbReference>
<dbReference type="NCBIfam" id="TIGR00621">
    <property type="entry name" value="ssb"/>
    <property type="match status" value="1"/>
</dbReference>
<comment type="subunit">
    <text evidence="2">Homotetramer.</text>
</comment>
<sequence length="125" mass="13905">MKPASKKRGGYGLFNHVMLVGRLTKDPELRFTSAGIPVAHITLAVNRNFKSASGETGTDFVNCTIWRKNAENTALYCQKGSMVGVSGRIQTRSYEKTDGVKVYVTEVMADTVRFMDQKRKEPLAE</sequence>
<dbReference type="CDD" id="cd04496">
    <property type="entry name" value="SSB_OBF"/>
    <property type="match status" value="1"/>
</dbReference>
<dbReference type="EMBL" id="CP003332">
    <property type="protein sequence ID" value="AFJ63849.1"/>
    <property type="molecule type" value="Genomic_DNA"/>
</dbReference>
<dbReference type="GO" id="GO:0006260">
    <property type="term" value="P:DNA replication"/>
    <property type="evidence" value="ECO:0007669"/>
    <property type="project" value="InterPro"/>
</dbReference>
<evidence type="ECO:0000256" key="1">
    <source>
        <dbReference type="ARBA" id="ARBA00023125"/>
    </source>
</evidence>
<comment type="caution">
    <text evidence="2">Lacks conserved residue(s) required for the propagation of feature annotation.</text>
</comment>
<name>I2CB25_BACAY</name>
<dbReference type="PANTHER" id="PTHR10302:SF27">
    <property type="entry name" value="SINGLE-STRANDED DNA-BINDING PROTEIN"/>
    <property type="match status" value="1"/>
</dbReference>
<reference evidence="4 5" key="1">
    <citation type="journal article" date="2012" name="J. Biotechnol.">
        <title>Genome sequence of the plant growth promoting strain Bacillus amyloliquefaciens subsp. plantarum B9601-Y2 and expression of mersacidin and other secondary metabolites.</title>
        <authorList>
            <person name="He P."/>
            <person name="Hao K."/>
            <person name="Blom J."/>
            <person name="Ruckert C."/>
            <person name="Vater J."/>
            <person name="Mao Z."/>
            <person name="Wu Y."/>
            <person name="Hou M."/>
            <person name="He P."/>
            <person name="He Y."/>
            <person name="Borriss R."/>
        </authorList>
    </citation>
    <scope>NUCLEOTIDE SEQUENCE [LARGE SCALE GENOMIC DNA]</scope>
    <source>
        <strain evidence="4">Y2</strain>
    </source>
</reference>
<dbReference type="SUPFAM" id="SSF50249">
    <property type="entry name" value="Nucleic acid-binding proteins"/>
    <property type="match status" value="1"/>
</dbReference>
<dbReference type="InterPro" id="IPR011344">
    <property type="entry name" value="ssDNA-bd"/>
</dbReference>
<dbReference type="Proteomes" id="UP000002878">
    <property type="component" value="Chromosome"/>
</dbReference>
<dbReference type="Gene3D" id="2.40.50.140">
    <property type="entry name" value="Nucleic acid-binding proteins"/>
    <property type="match status" value="1"/>
</dbReference>
<evidence type="ECO:0000313" key="4">
    <source>
        <dbReference type="EMBL" id="AFJ63849.1"/>
    </source>
</evidence>
<evidence type="ECO:0000313" key="5">
    <source>
        <dbReference type="Proteomes" id="UP000002878"/>
    </source>
</evidence>
<dbReference type="PIRSF" id="PIRSF002070">
    <property type="entry name" value="SSB"/>
    <property type="match status" value="1"/>
</dbReference>
<dbReference type="InterPro" id="IPR012340">
    <property type="entry name" value="NA-bd_OB-fold"/>
</dbReference>
<dbReference type="PATRIC" id="fig|1126211.3.peg.3807"/>
<proteinExistence type="inferred from homology"/>
<dbReference type="HAMAP" id="MF_00984">
    <property type="entry name" value="SSB"/>
    <property type="match status" value="1"/>
</dbReference>
<dbReference type="HOGENOM" id="CLU_078758_6_1_9"/>
<evidence type="ECO:0000256" key="3">
    <source>
        <dbReference type="PIRNR" id="PIRNR002070"/>
    </source>
</evidence>
<dbReference type="PANTHER" id="PTHR10302">
    <property type="entry name" value="SINGLE-STRANDED DNA-BINDING PROTEIN"/>
    <property type="match status" value="1"/>
</dbReference>
<gene>
    <name evidence="4" type="primary">ywpH</name>
    <name evidence="4" type="ORF">MUS_3999</name>
</gene>
<dbReference type="AlphaFoldDB" id="I2CB25"/>
<dbReference type="Pfam" id="PF00436">
    <property type="entry name" value="SSB"/>
    <property type="match status" value="1"/>
</dbReference>